<feature type="compositionally biased region" description="Basic and acidic residues" evidence="1">
    <location>
        <begin position="1"/>
        <end position="10"/>
    </location>
</feature>
<protein>
    <submittedName>
        <fullName evidence="2">Uncharacterized protein</fullName>
    </submittedName>
</protein>
<organism evidence="2 3">
    <name type="scientific">Actinoplanes teichomyceticus</name>
    <dbReference type="NCBI Taxonomy" id="1867"/>
    <lineage>
        <taxon>Bacteria</taxon>
        <taxon>Bacillati</taxon>
        <taxon>Actinomycetota</taxon>
        <taxon>Actinomycetes</taxon>
        <taxon>Micromonosporales</taxon>
        <taxon>Micromonosporaceae</taxon>
        <taxon>Actinoplanes</taxon>
    </lineage>
</organism>
<dbReference type="EMBL" id="VIWY01000003">
    <property type="protein sequence ID" value="TWG20861.1"/>
    <property type="molecule type" value="Genomic_DNA"/>
</dbReference>
<name>A0A561WAH1_ACTTI</name>
<gene>
    <name evidence="2" type="ORF">FHX34_103390</name>
</gene>
<dbReference type="AlphaFoldDB" id="A0A561WAH1"/>
<dbReference type="Proteomes" id="UP000320239">
    <property type="component" value="Unassembled WGS sequence"/>
</dbReference>
<comment type="caution">
    <text evidence="2">The sequence shown here is derived from an EMBL/GenBank/DDBJ whole genome shotgun (WGS) entry which is preliminary data.</text>
</comment>
<reference evidence="2 3" key="1">
    <citation type="submission" date="2019-06" db="EMBL/GenBank/DDBJ databases">
        <title>Sequencing the genomes of 1000 actinobacteria strains.</title>
        <authorList>
            <person name="Klenk H.-P."/>
        </authorList>
    </citation>
    <scope>NUCLEOTIDE SEQUENCE [LARGE SCALE GENOMIC DNA]</scope>
    <source>
        <strain evidence="2 3">DSM 43866</strain>
    </source>
</reference>
<sequence>MPRATPDVREHRRAPSASDKRSASRAEVSAQRLLNGRIAILSRSGCPPPVGDDRMIVVGDDGILEHGNHDELISASGRYAGMYATEERLAAGS</sequence>
<proteinExistence type="predicted"/>
<feature type="region of interest" description="Disordered" evidence="1">
    <location>
        <begin position="1"/>
        <end position="28"/>
    </location>
</feature>
<accession>A0A561WAH1</accession>
<evidence type="ECO:0000313" key="3">
    <source>
        <dbReference type="Proteomes" id="UP000320239"/>
    </source>
</evidence>
<keyword evidence="3" id="KW-1185">Reference proteome</keyword>
<evidence type="ECO:0000313" key="2">
    <source>
        <dbReference type="EMBL" id="TWG20861.1"/>
    </source>
</evidence>
<evidence type="ECO:0000256" key="1">
    <source>
        <dbReference type="SAM" id="MobiDB-lite"/>
    </source>
</evidence>